<protein>
    <submittedName>
        <fullName evidence="1">Uncharacterized protein</fullName>
    </submittedName>
</protein>
<dbReference type="Proteomes" id="UP001272097">
    <property type="component" value="Unassembled WGS sequence"/>
</dbReference>
<evidence type="ECO:0000313" key="1">
    <source>
        <dbReference type="EMBL" id="MDX8440563.1"/>
    </source>
</evidence>
<comment type="caution">
    <text evidence="1">The sequence shown here is derived from an EMBL/GenBank/DDBJ whole genome shotgun (WGS) entry which is preliminary data.</text>
</comment>
<proteinExistence type="predicted"/>
<evidence type="ECO:0000313" key="2">
    <source>
        <dbReference type="Proteomes" id="UP001272097"/>
    </source>
</evidence>
<gene>
    <name evidence="1" type="ORF">RFM51_13260</name>
</gene>
<dbReference type="EMBL" id="JAVIIS010000016">
    <property type="protein sequence ID" value="MDX8440563.1"/>
    <property type="molecule type" value="Genomic_DNA"/>
</dbReference>
<keyword evidence="2" id="KW-1185">Reference proteome</keyword>
<organism evidence="1 2">
    <name type="scientific">Mesorhizobium australafricanum</name>
    <dbReference type="NCBI Taxonomy" id="3072311"/>
    <lineage>
        <taxon>Bacteria</taxon>
        <taxon>Pseudomonadati</taxon>
        <taxon>Pseudomonadota</taxon>
        <taxon>Alphaproteobacteria</taxon>
        <taxon>Hyphomicrobiales</taxon>
        <taxon>Phyllobacteriaceae</taxon>
        <taxon>Mesorhizobium</taxon>
    </lineage>
</organism>
<accession>A0ABU4WWY1</accession>
<sequence>MSEFRKFACPRCLGTGKVFECEKQVASNGTCCPPGALRDNCPGQRVSCRACNGTGLRGYSAPSVLQH</sequence>
<dbReference type="RefSeq" id="WP_320214487.1">
    <property type="nucleotide sequence ID" value="NZ_JAVIIS010000016.1"/>
</dbReference>
<name>A0ABU4WWY1_9HYPH</name>
<reference evidence="1 2" key="1">
    <citation type="submission" date="2023-08" db="EMBL/GenBank/DDBJ databases">
        <title>Implementing the SeqCode for naming new Mesorhizobium species isolated from Vachellia karroo root nodules.</title>
        <authorList>
            <person name="Van Lill M."/>
        </authorList>
    </citation>
    <scope>NUCLEOTIDE SEQUENCE [LARGE SCALE GENOMIC DNA]</scope>
    <source>
        <strain evidence="1 2">VK3E</strain>
    </source>
</reference>